<organism evidence="2 3">
    <name type="scientific">Devosia limi DSM 17137</name>
    <dbReference type="NCBI Taxonomy" id="1121477"/>
    <lineage>
        <taxon>Bacteria</taxon>
        <taxon>Pseudomonadati</taxon>
        <taxon>Pseudomonadota</taxon>
        <taxon>Alphaproteobacteria</taxon>
        <taxon>Hyphomicrobiales</taxon>
        <taxon>Devosiaceae</taxon>
        <taxon>Devosia</taxon>
    </lineage>
</organism>
<accession>A0A1M4STV8</accession>
<dbReference type="AlphaFoldDB" id="A0A1M4STV8"/>
<protein>
    <submittedName>
        <fullName evidence="2">Uncharacterized protein</fullName>
    </submittedName>
</protein>
<evidence type="ECO:0000256" key="1">
    <source>
        <dbReference type="SAM" id="MobiDB-lite"/>
    </source>
</evidence>
<evidence type="ECO:0000313" key="2">
    <source>
        <dbReference type="EMBL" id="SHE35621.1"/>
    </source>
</evidence>
<feature type="compositionally biased region" description="Basic residues" evidence="1">
    <location>
        <begin position="1"/>
        <end position="10"/>
    </location>
</feature>
<feature type="compositionally biased region" description="Low complexity" evidence="1">
    <location>
        <begin position="277"/>
        <end position="288"/>
    </location>
</feature>
<gene>
    <name evidence="2" type="ORF">SAMN02745223_00152</name>
</gene>
<proteinExistence type="predicted"/>
<reference evidence="2 3" key="1">
    <citation type="submission" date="2016-11" db="EMBL/GenBank/DDBJ databases">
        <authorList>
            <person name="Jaros S."/>
            <person name="Januszkiewicz K."/>
            <person name="Wedrychowicz H."/>
        </authorList>
    </citation>
    <scope>NUCLEOTIDE SEQUENCE [LARGE SCALE GENOMIC DNA]</scope>
    <source>
        <strain evidence="2 3">DSM 17137</strain>
    </source>
</reference>
<dbReference type="Proteomes" id="UP000184533">
    <property type="component" value="Unassembled WGS sequence"/>
</dbReference>
<evidence type="ECO:0000313" key="3">
    <source>
        <dbReference type="Proteomes" id="UP000184533"/>
    </source>
</evidence>
<feature type="region of interest" description="Disordered" evidence="1">
    <location>
        <begin position="241"/>
        <end position="288"/>
    </location>
</feature>
<feature type="region of interest" description="Disordered" evidence="1">
    <location>
        <begin position="167"/>
        <end position="187"/>
    </location>
</feature>
<dbReference type="EMBL" id="FQVC01000001">
    <property type="protein sequence ID" value="SHE35621.1"/>
    <property type="molecule type" value="Genomic_DNA"/>
</dbReference>
<name>A0A1M4STV8_9HYPH</name>
<sequence length="317" mass="34377">MRPRTLRHPGARPGHSPGSPPLRGGVGGGGAAISHARGLWRPQHPHPGPPLKGEGTQTASAPPDRPFLRPDARNPLPTHGVIPAQAGIHSSLDRPPEKPIHPHRHCPARPGNPPVFRTKSRVVTTFRWERPTGQGPRFQPQHPLRPGQFCGIRRKRRIQQRYYRRMPAAGPRRTHATDENRAPGTALAPLPLEGRGWGGGCCDFPCSGFVEAAAPPPWPSPQGGGNADCKCAARATILEARRTEPTPHPRSHSRAGGNPFFPRQAPRKIHPSPPSLPGSSGQSTCLTARSWTTRTSRVVTTFRYLFHQNSTGSIHGV</sequence>
<feature type="region of interest" description="Disordered" evidence="1">
    <location>
        <begin position="1"/>
        <end position="116"/>
    </location>
</feature>
<feature type="compositionally biased region" description="Basic and acidic residues" evidence="1">
    <location>
        <begin position="91"/>
        <end position="100"/>
    </location>
</feature>